<organism evidence="2 3">
    <name type="scientific">Trachymyrmex cornetzi</name>
    <dbReference type="NCBI Taxonomy" id="471704"/>
    <lineage>
        <taxon>Eukaryota</taxon>
        <taxon>Metazoa</taxon>
        <taxon>Ecdysozoa</taxon>
        <taxon>Arthropoda</taxon>
        <taxon>Hexapoda</taxon>
        <taxon>Insecta</taxon>
        <taxon>Pterygota</taxon>
        <taxon>Neoptera</taxon>
        <taxon>Endopterygota</taxon>
        <taxon>Hymenoptera</taxon>
        <taxon>Apocrita</taxon>
        <taxon>Aculeata</taxon>
        <taxon>Formicoidea</taxon>
        <taxon>Formicidae</taxon>
        <taxon>Myrmicinae</taxon>
        <taxon>Trachymyrmex</taxon>
    </lineage>
</organism>
<evidence type="ECO:0000313" key="3">
    <source>
        <dbReference type="Proteomes" id="UP000078492"/>
    </source>
</evidence>
<protein>
    <submittedName>
        <fullName evidence="2">Uncharacterized protein</fullName>
    </submittedName>
</protein>
<accession>A0A195ECF9</accession>
<dbReference type="Proteomes" id="UP000078492">
    <property type="component" value="Unassembled WGS sequence"/>
</dbReference>
<dbReference type="AlphaFoldDB" id="A0A195ECF9"/>
<name>A0A195ECF9_9HYME</name>
<evidence type="ECO:0000313" key="2">
    <source>
        <dbReference type="EMBL" id="KYN22903.1"/>
    </source>
</evidence>
<dbReference type="EMBL" id="KQ979074">
    <property type="protein sequence ID" value="KYN22903.1"/>
    <property type="molecule type" value="Genomic_DNA"/>
</dbReference>
<feature type="region of interest" description="Disordered" evidence="1">
    <location>
        <begin position="23"/>
        <end position="78"/>
    </location>
</feature>
<keyword evidence="3" id="KW-1185">Reference proteome</keyword>
<evidence type="ECO:0000256" key="1">
    <source>
        <dbReference type="SAM" id="MobiDB-lite"/>
    </source>
</evidence>
<proteinExistence type="predicted"/>
<gene>
    <name evidence="2" type="ORF">ALC57_04686</name>
</gene>
<feature type="compositionally biased region" description="Gly residues" evidence="1">
    <location>
        <begin position="27"/>
        <end position="40"/>
    </location>
</feature>
<reference evidence="2 3" key="1">
    <citation type="submission" date="2015-09" db="EMBL/GenBank/DDBJ databases">
        <title>Trachymyrmex cornetzi WGS genome.</title>
        <authorList>
            <person name="Nygaard S."/>
            <person name="Hu H."/>
            <person name="Boomsma J."/>
            <person name="Zhang G."/>
        </authorList>
    </citation>
    <scope>NUCLEOTIDE SEQUENCE [LARGE SCALE GENOMIC DNA]</scope>
    <source>
        <strain evidence="2">Tcor2-1</strain>
        <tissue evidence="2">Whole body</tissue>
    </source>
</reference>
<feature type="compositionally biased region" description="Basic and acidic residues" evidence="1">
    <location>
        <begin position="44"/>
        <end position="58"/>
    </location>
</feature>
<sequence>MQRAGSIAPNPFVLAHECESSKCVGRKGQGLGQRGSGSGLGSTDSRRRERDGGSDRRGRTPPPMPRDPKLDLTSQRPQARFGLQQGRHLWGPPVATAGELSLVSRLQTLGENLHAIRPLVLTSPLMSTRKPPRCKKRRVFFHDVQCQLPDWRSIKNNKLKSRENLVSKLRINY</sequence>